<dbReference type="EMBL" id="CAJFCW020000006">
    <property type="protein sequence ID" value="CAG9126322.1"/>
    <property type="molecule type" value="Genomic_DNA"/>
</dbReference>
<feature type="domain" description="USP" evidence="4">
    <location>
        <begin position="90"/>
        <end position="513"/>
    </location>
</feature>
<dbReference type="PROSITE" id="PS00973">
    <property type="entry name" value="USP_2"/>
    <property type="match status" value="1"/>
</dbReference>
<dbReference type="InterPro" id="IPR038765">
    <property type="entry name" value="Papain-like_cys_pep_sf"/>
</dbReference>
<dbReference type="Pfam" id="PF00443">
    <property type="entry name" value="UCH"/>
    <property type="match status" value="1"/>
</dbReference>
<protein>
    <recommendedName>
        <fullName evidence="2">Ubiquitin carboxyl-terminal hydrolase</fullName>
        <ecNumber evidence="2">3.4.19.12</ecNumber>
    </recommendedName>
</protein>
<organism evidence="5 6">
    <name type="scientific">Bursaphelenchus okinawaensis</name>
    <dbReference type="NCBI Taxonomy" id="465554"/>
    <lineage>
        <taxon>Eukaryota</taxon>
        <taxon>Metazoa</taxon>
        <taxon>Ecdysozoa</taxon>
        <taxon>Nematoda</taxon>
        <taxon>Chromadorea</taxon>
        <taxon>Rhabditida</taxon>
        <taxon>Tylenchina</taxon>
        <taxon>Tylenchomorpha</taxon>
        <taxon>Aphelenchoidea</taxon>
        <taxon>Aphelenchoididae</taxon>
        <taxon>Bursaphelenchus</taxon>
    </lineage>
</organism>
<dbReference type="EC" id="3.4.19.12" evidence="2"/>
<dbReference type="InterPro" id="IPR001394">
    <property type="entry name" value="Peptidase_C19_UCH"/>
</dbReference>
<dbReference type="OrthoDB" id="21192at2759"/>
<evidence type="ECO:0000259" key="4">
    <source>
        <dbReference type="PROSITE" id="PS50235"/>
    </source>
</evidence>
<dbReference type="GO" id="GO:0006508">
    <property type="term" value="P:proteolysis"/>
    <property type="evidence" value="ECO:0007669"/>
    <property type="project" value="UniProtKB-KW"/>
</dbReference>
<keyword evidence="2" id="KW-0378">Hydrolase</keyword>
<dbReference type="AlphaFoldDB" id="A0A811LNR8"/>
<feature type="compositionally biased region" description="Polar residues" evidence="3">
    <location>
        <begin position="230"/>
        <end position="246"/>
    </location>
</feature>
<keyword evidence="6" id="KW-1185">Reference proteome</keyword>
<comment type="catalytic activity">
    <reaction evidence="1 2">
        <text>Thiol-dependent hydrolysis of ester, thioester, amide, peptide and isopeptide bonds formed by the C-terminal Gly of ubiquitin (a 76-residue protein attached to proteins as an intracellular targeting signal).</text>
        <dbReference type="EC" id="3.4.19.12"/>
    </reaction>
</comment>
<feature type="region of interest" description="Disordered" evidence="3">
    <location>
        <begin position="203"/>
        <end position="256"/>
    </location>
</feature>
<dbReference type="InterPro" id="IPR028889">
    <property type="entry name" value="USP"/>
</dbReference>
<dbReference type="Proteomes" id="UP000783686">
    <property type="component" value="Unassembled WGS sequence"/>
</dbReference>
<keyword evidence="2" id="KW-0833">Ubl conjugation pathway</keyword>
<dbReference type="Proteomes" id="UP000614601">
    <property type="component" value="Unassembled WGS sequence"/>
</dbReference>
<evidence type="ECO:0000313" key="5">
    <source>
        <dbReference type="EMBL" id="CAD5229310.1"/>
    </source>
</evidence>
<keyword evidence="2" id="KW-0645">Protease</keyword>
<dbReference type="InterPro" id="IPR018200">
    <property type="entry name" value="USP_CS"/>
</dbReference>
<dbReference type="Gene3D" id="3.90.70.10">
    <property type="entry name" value="Cysteine proteinases"/>
    <property type="match status" value="1"/>
</dbReference>
<accession>A0A811LNR8</accession>
<feature type="compositionally biased region" description="Polar residues" evidence="3">
    <location>
        <begin position="19"/>
        <end position="40"/>
    </location>
</feature>
<dbReference type="PROSITE" id="PS50235">
    <property type="entry name" value="USP_3"/>
    <property type="match status" value="1"/>
</dbReference>
<sequence>MEVPLEQVPVIGSEDSGKDSNSLNTEPESSTSFTMVSNLADQPDVPNLGIIEDDPDSGEQVEDYDLRQVLFSQEVEAAFFQSRSRICGISGMFNVGNTCYMNSAVQALAHCTPLRDFFCVLGGGIKLSSNCPPTDAPVSMAFRDLMNRLWSPTNTNAVRPTVFLFRLREKCAQFRGFAQQDSQEFIRCFLDVIHQELKYEIPPTDNAHPVQEHSHSSLSQSSNEEENGDSGMSTENESVSSKNAENVNEEKLQEKEEKKPVYESVVNVVFDGQLNSTVKCLTCQHLSETKETFQDVSLSIPTAEQLEKMREAFEEGYDGSKTWNSEVSNGYAYWLYDFTARWFIYPWFSWISSFYRYLFTECISLDDCLRGFFAADYLRGEDMYKCEKCNKLRNGVKFCKINAFPEVLCIHLKRFRHDSMYNSKVNTKIMFPMVDLDLNAYVDPQSDDKNRYVYDLVSVVSHRGSSVDFGHYVAYCLNDIDGNWYEYDDSFVRQVTEGEVLNCEAYVLFYRRRDWSEEDSYVEMESS</sequence>
<keyword evidence="2" id="KW-0788">Thiol protease</keyword>
<dbReference type="GO" id="GO:0004843">
    <property type="term" value="F:cysteine-type deubiquitinase activity"/>
    <property type="evidence" value="ECO:0007669"/>
    <property type="project" value="UniProtKB-UniRule"/>
</dbReference>
<dbReference type="PANTHER" id="PTHR21646">
    <property type="entry name" value="UBIQUITIN CARBOXYL-TERMINAL HYDROLASE"/>
    <property type="match status" value="1"/>
</dbReference>
<evidence type="ECO:0000256" key="1">
    <source>
        <dbReference type="ARBA" id="ARBA00000707"/>
    </source>
</evidence>
<dbReference type="SUPFAM" id="SSF54001">
    <property type="entry name" value="Cysteine proteinases"/>
    <property type="match status" value="1"/>
</dbReference>
<reference evidence="5" key="1">
    <citation type="submission" date="2020-09" db="EMBL/GenBank/DDBJ databases">
        <authorList>
            <person name="Kikuchi T."/>
        </authorList>
    </citation>
    <scope>NUCLEOTIDE SEQUENCE</scope>
    <source>
        <strain evidence="5">SH1</strain>
    </source>
</reference>
<evidence type="ECO:0000256" key="3">
    <source>
        <dbReference type="SAM" id="MobiDB-lite"/>
    </source>
</evidence>
<feature type="region of interest" description="Disordered" evidence="3">
    <location>
        <begin position="1"/>
        <end position="41"/>
    </location>
</feature>
<evidence type="ECO:0000313" key="6">
    <source>
        <dbReference type="Proteomes" id="UP000614601"/>
    </source>
</evidence>
<dbReference type="PROSITE" id="PS00972">
    <property type="entry name" value="USP_1"/>
    <property type="match status" value="1"/>
</dbReference>
<comment type="caution">
    <text evidence="5">The sequence shown here is derived from an EMBL/GenBank/DDBJ whole genome shotgun (WGS) entry which is preliminary data.</text>
</comment>
<comment type="similarity">
    <text evidence="2">Belongs to the peptidase C19 family.</text>
</comment>
<name>A0A811LNR8_9BILA</name>
<dbReference type="PANTHER" id="PTHR21646:SF86">
    <property type="entry name" value="UBIQUITIN CARBOXYL-TERMINAL HYDROLASE"/>
    <property type="match status" value="1"/>
</dbReference>
<dbReference type="InterPro" id="IPR050185">
    <property type="entry name" value="Ub_carboxyl-term_hydrolase"/>
</dbReference>
<dbReference type="GO" id="GO:0016579">
    <property type="term" value="P:protein deubiquitination"/>
    <property type="evidence" value="ECO:0007669"/>
    <property type="project" value="InterPro"/>
</dbReference>
<dbReference type="EMBL" id="CAJFDH010000006">
    <property type="protein sequence ID" value="CAD5229310.1"/>
    <property type="molecule type" value="Genomic_DNA"/>
</dbReference>
<evidence type="ECO:0000256" key="2">
    <source>
        <dbReference type="RuleBase" id="RU366025"/>
    </source>
</evidence>
<gene>
    <name evidence="5" type="ORF">BOKJ2_LOCUS13369</name>
</gene>
<proteinExistence type="inferred from homology"/>